<keyword evidence="2" id="KW-1185">Reference proteome</keyword>
<proteinExistence type="predicted"/>
<sequence>MGQRDYVVALLLRLDRDQECYNFVKLWAVCDPDGTYDWGDVSLPHLNLHGEDILEGPAFLLEKFGSSMNHRMAILPLDLKLLVDVRNIKVMSNVFAAHKMPAELQLMVEPTVVRSPIAASRFVGIADDALTCAESTLMQHARTIGSSIFEANNNFMVALFEPNEALPSRPPAYSVGSWEEANLAMQASYSASWEAAGVLDLLQDARPCPARESANGIFGLPKHQFKNNKLGRDRTPESSLLICAVTGSGPTSKMPLPMAYIGAVVEAAFGAEDGEGEGRG</sequence>
<protein>
    <submittedName>
        <fullName evidence="1">Uncharacterized protein</fullName>
    </submittedName>
</protein>
<name>A0ABP0CLT9_9PEZI</name>
<accession>A0ABP0CLT9</accession>
<gene>
    <name evidence="1" type="ORF">SEUCBS140593_008476</name>
</gene>
<dbReference type="Proteomes" id="UP001642482">
    <property type="component" value="Unassembled WGS sequence"/>
</dbReference>
<dbReference type="EMBL" id="CAWUHD010000118">
    <property type="protein sequence ID" value="CAK7233062.1"/>
    <property type="molecule type" value="Genomic_DNA"/>
</dbReference>
<comment type="caution">
    <text evidence="1">The sequence shown here is derived from an EMBL/GenBank/DDBJ whole genome shotgun (WGS) entry which is preliminary data.</text>
</comment>
<organism evidence="1 2">
    <name type="scientific">Sporothrix eucalyptigena</name>
    <dbReference type="NCBI Taxonomy" id="1812306"/>
    <lineage>
        <taxon>Eukaryota</taxon>
        <taxon>Fungi</taxon>
        <taxon>Dikarya</taxon>
        <taxon>Ascomycota</taxon>
        <taxon>Pezizomycotina</taxon>
        <taxon>Sordariomycetes</taxon>
        <taxon>Sordariomycetidae</taxon>
        <taxon>Ophiostomatales</taxon>
        <taxon>Ophiostomataceae</taxon>
        <taxon>Sporothrix</taxon>
    </lineage>
</organism>
<evidence type="ECO:0000313" key="2">
    <source>
        <dbReference type="Proteomes" id="UP001642482"/>
    </source>
</evidence>
<reference evidence="1 2" key="1">
    <citation type="submission" date="2024-01" db="EMBL/GenBank/DDBJ databases">
        <authorList>
            <person name="Allen C."/>
            <person name="Tagirdzhanova G."/>
        </authorList>
    </citation>
    <scope>NUCLEOTIDE SEQUENCE [LARGE SCALE GENOMIC DNA]</scope>
</reference>
<evidence type="ECO:0000313" key="1">
    <source>
        <dbReference type="EMBL" id="CAK7233062.1"/>
    </source>
</evidence>